<name>A0AAV9QU41_9TELE</name>
<accession>A0AAV9QU41</accession>
<evidence type="ECO:0000313" key="1">
    <source>
        <dbReference type="EMBL" id="KAK5600748.1"/>
    </source>
</evidence>
<feature type="non-terminal residue" evidence="1">
    <location>
        <position position="1"/>
    </location>
</feature>
<reference evidence="1 2" key="1">
    <citation type="submission" date="2021-06" db="EMBL/GenBank/DDBJ databases">
        <authorList>
            <person name="Palmer J.M."/>
        </authorList>
    </citation>
    <scope>NUCLEOTIDE SEQUENCE [LARGE SCALE GENOMIC DNA]</scope>
    <source>
        <strain evidence="1 2">MEX-2019</strain>
        <tissue evidence="1">Muscle</tissue>
    </source>
</reference>
<keyword evidence="2" id="KW-1185">Reference proteome</keyword>
<comment type="caution">
    <text evidence="1">The sequence shown here is derived from an EMBL/GenBank/DDBJ whole genome shotgun (WGS) entry which is preliminary data.</text>
</comment>
<dbReference type="EMBL" id="JAHHUM010002798">
    <property type="protein sequence ID" value="KAK5600748.1"/>
    <property type="molecule type" value="Genomic_DNA"/>
</dbReference>
<gene>
    <name evidence="1" type="ORF">CRENBAI_010712</name>
</gene>
<dbReference type="Proteomes" id="UP001311232">
    <property type="component" value="Unassembled WGS sequence"/>
</dbReference>
<dbReference type="AlphaFoldDB" id="A0AAV9QU41"/>
<organism evidence="1 2">
    <name type="scientific">Crenichthys baileyi</name>
    <name type="common">White River springfish</name>
    <dbReference type="NCBI Taxonomy" id="28760"/>
    <lineage>
        <taxon>Eukaryota</taxon>
        <taxon>Metazoa</taxon>
        <taxon>Chordata</taxon>
        <taxon>Craniata</taxon>
        <taxon>Vertebrata</taxon>
        <taxon>Euteleostomi</taxon>
        <taxon>Actinopterygii</taxon>
        <taxon>Neopterygii</taxon>
        <taxon>Teleostei</taxon>
        <taxon>Neoteleostei</taxon>
        <taxon>Acanthomorphata</taxon>
        <taxon>Ovalentaria</taxon>
        <taxon>Atherinomorphae</taxon>
        <taxon>Cyprinodontiformes</taxon>
        <taxon>Goodeidae</taxon>
        <taxon>Crenichthys</taxon>
    </lineage>
</organism>
<sequence length="149" mass="16847">YQRKEEVGLGLSEERWREGMRTGVTSRRGRSASNYYDLVTLKLSRDELEGHDSHVCQPAACQLTFISDGLIKHRATERLQLSIDLTAGIFRSSQGEIVYHACVGEPEDEDARFGEIQQLFRRVSFGITLEQVMPCHSAVISVDYPCLLL</sequence>
<evidence type="ECO:0000313" key="2">
    <source>
        <dbReference type="Proteomes" id="UP001311232"/>
    </source>
</evidence>
<proteinExistence type="predicted"/>
<protein>
    <submittedName>
        <fullName evidence="1">Uncharacterized protein</fullName>
    </submittedName>
</protein>